<name>A0A1G7E3Z9_9FLAO</name>
<dbReference type="AlphaFoldDB" id="A0A1G7E3Z9"/>
<reference evidence="1 2" key="1">
    <citation type="submission" date="2016-10" db="EMBL/GenBank/DDBJ databases">
        <authorList>
            <person name="de Groot N.N."/>
        </authorList>
    </citation>
    <scope>NUCLEOTIDE SEQUENCE [LARGE SCALE GENOMIC DNA]</scope>
    <source>
        <strain evidence="1 2">DSM 23421</strain>
    </source>
</reference>
<dbReference type="PROSITE" id="PS51257">
    <property type="entry name" value="PROKAR_LIPOPROTEIN"/>
    <property type="match status" value="1"/>
</dbReference>
<protein>
    <submittedName>
        <fullName evidence="1">Uncharacterized protein</fullName>
    </submittedName>
</protein>
<gene>
    <name evidence="1" type="ORF">SAMN05421636_10618</name>
</gene>
<keyword evidence="2" id="KW-1185">Reference proteome</keyword>
<dbReference type="Proteomes" id="UP000199109">
    <property type="component" value="Unassembled WGS sequence"/>
</dbReference>
<evidence type="ECO:0000313" key="1">
    <source>
        <dbReference type="EMBL" id="SDE58427.1"/>
    </source>
</evidence>
<evidence type="ECO:0000313" key="2">
    <source>
        <dbReference type="Proteomes" id="UP000199109"/>
    </source>
</evidence>
<dbReference type="RefSeq" id="WP_091869053.1">
    <property type="nucleotide sequence ID" value="NZ_FNAO01000006.1"/>
</dbReference>
<accession>A0A1G7E3Z9</accession>
<dbReference type="STRING" id="641691.SAMN05421636_10618"/>
<dbReference type="EMBL" id="FNAO01000006">
    <property type="protein sequence ID" value="SDE58427.1"/>
    <property type="molecule type" value="Genomic_DNA"/>
</dbReference>
<sequence length="333" mass="35949">MRKILFLVFLIGLSSCDDGDLQIEQVDFDASKIESCPGLADPTQTTFFFKIDQDEALLLNLAGGLINNATSEPGTLASTIPEPSNLIYRFFSGNVTSAYFCDAIPPLEPSVVKENLATAGNISIDTKVDTLTAETKDYRHTISITDLSLKNDKGEQLTDLSTLVYGDLITKPKNSAKLEVPFSNYSDILPTACSIAPVDGTIRLFKVINDEFIALNVATTDNMFLNEATDSIPRNLDLMDKEVFTYTVFDSLANNDLACAATYGDDLKSWRFVSTAGNLKVETVASAPDANGSITYTHTITLENMVLTSKAGGANINLAAIPSVGFGTYVTIQ</sequence>
<organism evidence="1 2">
    <name type="scientific">Pricia antarctica</name>
    <dbReference type="NCBI Taxonomy" id="641691"/>
    <lineage>
        <taxon>Bacteria</taxon>
        <taxon>Pseudomonadati</taxon>
        <taxon>Bacteroidota</taxon>
        <taxon>Flavobacteriia</taxon>
        <taxon>Flavobacteriales</taxon>
        <taxon>Flavobacteriaceae</taxon>
        <taxon>Pricia</taxon>
    </lineage>
</organism>
<dbReference type="OrthoDB" id="1417969at2"/>
<proteinExistence type="predicted"/>